<dbReference type="EMBL" id="VTWH01000005">
    <property type="protein sequence ID" value="KAA0968481.1"/>
    <property type="molecule type" value="Genomic_DNA"/>
</dbReference>
<gene>
    <name evidence="6" type="ORF">FPY71_16455</name>
</gene>
<evidence type="ECO:0000256" key="3">
    <source>
        <dbReference type="ARBA" id="ARBA00022840"/>
    </source>
</evidence>
<keyword evidence="7" id="KW-1185">Reference proteome</keyword>
<reference evidence="6 7" key="1">
    <citation type="submission" date="2019-08" db="EMBL/GenBank/DDBJ databases">
        <title>Aureimonas fodiniaquatilis sp. nov., isolated from a coal mine wastewater.</title>
        <authorList>
            <person name="Kim W."/>
        </authorList>
    </citation>
    <scope>NUCLEOTIDE SEQUENCE [LARGE SCALE GENOMIC DNA]</scope>
    <source>
        <strain evidence="6 7">CAU 1482</strain>
    </source>
</reference>
<proteinExistence type="inferred from homology"/>
<dbReference type="RefSeq" id="WP_149301430.1">
    <property type="nucleotide sequence ID" value="NZ_VTWH01000005.1"/>
</dbReference>
<dbReference type="SMART" id="SM00382">
    <property type="entry name" value="AAA"/>
    <property type="match status" value="1"/>
</dbReference>
<dbReference type="Proteomes" id="UP000324738">
    <property type="component" value="Unassembled WGS sequence"/>
</dbReference>
<dbReference type="SUPFAM" id="SSF52540">
    <property type="entry name" value="P-loop containing nucleoside triphosphate hydrolases"/>
    <property type="match status" value="1"/>
</dbReference>
<dbReference type="GO" id="GO:0016887">
    <property type="term" value="F:ATP hydrolysis activity"/>
    <property type="evidence" value="ECO:0007669"/>
    <property type="project" value="InterPro"/>
</dbReference>
<keyword evidence="3 6" id="KW-0067">ATP-binding</keyword>
<organism evidence="6 7">
    <name type="scientific">Aureimonas fodinaquatilis</name>
    <dbReference type="NCBI Taxonomy" id="2565783"/>
    <lineage>
        <taxon>Bacteria</taxon>
        <taxon>Pseudomonadati</taxon>
        <taxon>Pseudomonadota</taxon>
        <taxon>Alphaproteobacteria</taxon>
        <taxon>Hyphomicrobiales</taxon>
        <taxon>Aurantimonadaceae</taxon>
        <taxon>Aureimonas</taxon>
    </lineage>
</organism>
<dbReference type="GO" id="GO:0022857">
    <property type="term" value="F:transmembrane transporter activity"/>
    <property type="evidence" value="ECO:0007669"/>
    <property type="project" value="TreeGrafter"/>
</dbReference>
<dbReference type="InterPro" id="IPR003593">
    <property type="entry name" value="AAA+_ATPase"/>
</dbReference>
<dbReference type="GO" id="GO:0005524">
    <property type="term" value="F:ATP binding"/>
    <property type="evidence" value="ECO:0007669"/>
    <property type="project" value="UniProtKB-KW"/>
</dbReference>
<feature type="domain" description="ABC transporter" evidence="5">
    <location>
        <begin position="4"/>
        <end position="227"/>
    </location>
</feature>
<evidence type="ECO:0000256" key="2">
    <source>
        <dbReference type="ARBA" id="ARBA00022741"/>
    </source>
</evidence>
<dbReference type="GO" id="GO:0005886">
    <property type="term" value="C:plasma membrane"/>
    <property type="evidence" value="ECO:0007669"/>
    <property type="project" value="TreeGrafter"/>
</dbReference>
<dbReference type="PANTHER" id="PTHR24220:SF689">
    <property type="entry name" value="LIPOPROTEIN-RELEASING SYSTEM ATP-BINDING PROTEIN LOLD"/>
    <property type="match status" value="1"/>
</dbReference>
<dbReference type="PROSITE" id="PS50893">
    <property type="entry name" value="ABC_TRANSPORTER_2"/>
    <property type="match status" value="1"/>
</dbReference>
<dbReference type="Gene3D" id="3.40.50.300">
    <property type="entry name" value="P-loop containing nucleotide triphosphate hydrolases"/>
    <property type="match status" value="1"/>
</dbReference>
<evidence type="ECO:0000256" key="4">
    <source>
        <dbReference type="ARBA" id="ARBA00022967"/>
    </source>
</evidence>
<evidence type="ECO:0000313" key="7">
    <source>
        <dbReference type="Proteomes" id="UP000324738"/>
    </source>
</evidence>
<sequence>MLGLEIDGLEMRFAGMNAPALSVRHLAIAPGSRVAITGPSGSGKSTFVNAITGLERVVHGTVRWNECNLATLPERKRDQWRGANIGLVMQEFHLFPGLSAMENVLLPARLAGVMSGGLKETALGLLSKVRINRPSQLANGLSRGEMQRVAVARALLRKPGVVVADEPTASLDSESGTLVADLLLELTAINGTTLIAVSHDDRLVQRLDRHLRIQDGVFAPQGERVAAE</sequence>
<keyword evidence="4" id="KW-1278">Translocase</keyword>
<comment type="caution">
    <text evidence="6">The sequence shown here is derived from an EMBL/GenBank/DDBJ whole genome shotgun (WGS) entry which is preliminary data.</text>
</comment>
<keyword evidence="2" id="KW-0547">Nucleotide-binding</keyword>
<name>A0A5B0DRV7_9HYPH</name>
<evidence type="ECO:0000256" key="1">
    <source>
        <dbReference type="ARBA" id="ARBA00005417"/>
    </source>
</evidence>
<protein>
    <submittedName>
        <fullName evidence="6">ATP-binding cassette domain-containing protein</fullName>
    </submittedName>
</protein>
<dbReference type="InterPro" id="IPR015854">
    <property type="entry name" value="ABC_transpr_LolD-like"/>
</dbReference>
<dbReference type="OrthoDB" id="9787227at2"/>
<dbReference type="AlphaFoldDB" id="A0A5B0DRV7"/>
<dbReference type="PANTHER" id="PTHR24220">
    <property type="entry name" value="IMPORT ATP-BINDING PROTEIN"/>
    <property type="match status" value="1"/>
</dbReference>
<evidence type="ECO:0000313" key="6">
    <source>
        <dbReference type="EMBL" id="KAA0968481.1"/>
    </source>
</evidence>
<dbReference type="InterPro" id="IPR027417">
    <property type="entry name" value="P-loop_NTPase"/>
</dbReference>
<evidence type="ECO:0000259" key="5">
    <source>
        <dbReference type="PROSITE" id="PS50893"/>
    </source>
</evidence>
<comment type="similarity">
    <text evidence="1">Belongs to the ABC transporter superfamily.</text>
</comment>
<dbReference type="InterPro" id="IPR003439">
    <property type="entry name" value="ABC_transporter-like_ATP-bd"/>
</dbReference>
<accession>A0A5B0DRV7</accession>
<dbReference type="Pfam" id="PF00005">
    <property type="entry name" value="ABC_tran"/>
    <property type="match status" value="1"/>
</dbReference>